<keyword evidence="5" id="KW-1185">Reference proteome</keyword>
<evidence type="ECO:0000256" key="2">
    <source>
        <dbReference type="ARBA" id="ARBA00023002"/>
    </source>
</evidence>
<evidence type="ECO:0000313" key="5">
    <source>
        <dbReference type="Proteomes" id="UP000683310"/>
    </source>
</evidence>
<proteinExistence type="inferred from homology"/>
<dbReference type="InterPro" id="IPR012349">
    <property type="entry name" value="Split_barrel_FMN-bd"/>
</dbReference>
<organism evidence="4 5">
    <name type="scientific">Nocardia tengchongensis</name>
    <dbReference type="NCBI Taxonomy" id="2055889"/>
    <lineage>
        <taxon>Bacteria</taxon>
        <taxon>Bacillati</taxon>
        <taxon>Actinomycetota</taxon>
        <taxon>Actinomycetes</taxon>
        <taxon>Mycobacteriales</taxon>
        <taxon>Nocardiaceae</taxon>
        <taxon>Nocardia</taxon>
    </lineage>
</organism>
<dbReference type="Gene3D" id="2.30.110.10">
    <property type="entry name" value="Electron Transport, Fmn-binding Protein, Chain A"/>
    <property type="match status" value="1"/>
</dbReference>
<dbReference type="RefSeq" id="WP_213555816.1">
    <property type="nucleotide sequence ID" value="NZ_JBHZDI010000119.1"/>
</dbReference>
<dbReference type="Pfam" id="PF01613">
    <property type="entry name" value="Flavin_Reduct"/>
    <property type="match status" value="1"/>
</dbReference>
<dbReference type="Proteomes" id="UP000683310">
    <property type="component" value="Chromosome"/>
</dbReference>
<dbReference type="EMBL" id="CP074371">
    <property type="protein sequence ID" value="QVI19785.1"/>
    <property type="molecule type" value="Genomic_DNA"/>
</dbReference>
<name>A0ABX8CMN5_9NOCA</name>
<dbReference type="SMART" id="SM00903">
    <property type="entry name" value="Flavin_Reduct"/>
    <property type="match status" value="1"/>
</dbReference>
<evidence type="ECO:0000313" key="4">
    <source>
        <dbReference type="EMBL" id="QVI19785.1"/>
    </source>
</evidence>
<keyword evidence="2" id="KW-0560">Oxidoreductase</keyword>
<evidence type="ECO:0000259" key="3">
    <source>
        <dbReference type="SMART" id="SM00903"/>
    </source>
</evidence>
<comment type="similarity">
    <text evidence="1">Belongs to the non-flavoprotein flavin reductase family.</text>
</comment>
<reference evidence="4 5" key="1">
    <citation type="submission" date="2021-04" db="EMBL/GenBank/DDBJ databases">
        <title>Nocardia tengchongensis.</title>
        <authorList>
            <person name="Zhuang k."/>
            <person name="Ran Y."/>
            <person name="Li W."/>
        </authorList>
    </citation>
    <scope>NUCLEOTIDE SEQUENCE [LARGE SCALE GENOMIC DNA]</scope>
    <source>
        <strain evidence="4 5">CFH S0057</strain>
    </source>
</reference>
<accession>A0ABX8CMN5</accession>
<protein>
    <submittedName>
        <fullName evidence="4">Flavin reductase</fullName>
    </submittedName>
</protein>
<dbReference type="InterPro" id="IPR050268">
    <property type="entry name" value="NADH-dep_flavin_reductase"/>
</dbReference>
<dbReference type="InterPro" id="IPR002563">
    <property type="entry name" value="Flavin_Rdtase-like_dom"/>
</dbReference>
<evidence type="ECO:0000256" key="1">
    <source>
        <dbReference type="ARBA" id="ARBA00008898"/>
    </source>
</evidence>
<feature type="domain" description="Flavin reductase like" evidence="3">
    <location>
        <begin position="18"/>
        <end position="165"/>
    </location>
</feature>
<dbReference type="PANTHER" id="PTHR30466">
    <property type="entry name" value="FLAVIN REDUCTASE"/>
    <property type="match status" value="1"/>
</dbReference>
<dbReference type="PANTHER" id="PTHR30466:SF15">
    <property type="entry name" value="POSSIBLE OXIDOREDUCTASE"/>
    <property type="match status" value="1"/>
</dbReference>
<sequence length="168" mass="18448">MAVSERNPTAEVSFDEVVGRADPSMWIVTTVAGDLRAGCVVGFATQTSIEPRRFLVCLSKANHTYRIAERARYLAVHLLTTDTASLAELFGSETGSRIDKFEHCEWHEGPHSLPILTATTGWLTGEILQRNDFGDHVGYLLTPTFAHAPAVRTAPLRYKTVADLPTGH</sequence>
<dbReference type="SUPFAM" id="SSF50475">
    <property type="entry name" value="FMN-binding split barrel"/>
    <property type="match status" value="1"/>
</dbReference>
<gene>
    <name evidence="4" type="ORF">KHQ06_26090</name>
</gene>